<dbReference type="InterPro" id="IPR025420">
    <property type="entry name" value="DUF4143"/>
</dbReference>
<comment type="caution">
    <text evidence="3">The sequence shown here is derived from an EMBL/GenBank/DDBJ whole genome shotgun (WGS) entry which is preliminary data.</text>
</comment>
<keyword evidence="4" id="KW-1185">Reference proteome</keyword>
<dbReference type="eggNOG" id="COG1373">
    <property type="taxonomic scope" value="Bacteria"/>
</dbReference>
<dbReference type="EMBL" id="ABWN01000024">
    <property type="protein sequence ID" value="EFF68809.1"/>
    <property type="molecule type" value="Genomic_DNA"/>
</dbReference>
<feature type="domain" description="DUF4143" evidence="2">
    <location>
        <begin position="226"/>
        <end position="389"/>
    </location>
</feature>
<feature type="domain" description="AAA" evidence="1">
    <location>
        <begin position="20"/>
        <end position="154"/>
    </location>
</feature>
<organism evidence="3 4">
    <name type="scientific">Eshraghiella crossota DSM 2876</name>
    <dbReference type="NCBI Taxonomy" id="511680"/>
    <lineage>
        <taxon>Bacteria</taxon>
        <taxon>Bacillati</taxon>
        <taxon>Bacillota</taxon>
        <taxon>Clostridia</taxon>
        <taxon>Lachnospirales</taxon>
        <taxon>Lachnospiraceae</taxon>
        <taxon>Eshraghiella</taxon>
    </lineage>
</organism>
<evidence type="ECO:0000313" key="4">
    <source>
        <dbReference type="Proteomes" id="UP000006238"/>
    </source>
</evidence>
<gene>
    <name evidence="3" type="ORF">BUTYVIB_01024</name>
</gene>
<dbReference type="GeneID" id="98918897"/>
<evidence type="ECO:0008006" key="5">
    <source>
        <dbReference type="Google" id="ProtNLM"/>
    </source>
</evidence>
<name>D4RYW0_9FIRM</name>
<dbReference type="InterPro" id="IPR027417">
    <property type="entry name" value="P-loop_NTPase"/>
</dbReference>
<sequence>MYLKRKIDDFLIKWKEDVNHKPLIVKGARQIGKTESIMHFANANYASVIYINFALDKKFIKIAEDGYDVNTIVKNISLINPSFKFVQGHTIIVFDEIQEYPDIATALKSFRIDGRYDIICSGSMLGINYRKIHSNSVGNKVDYEMFSMDFEEFLWAKGYDNTQIYDILEHMTALKPFGETELSVYKSLFLDYCVLGGMPDVVKGYVETGTFQASSDIQNQIRLDYEEDVRKYAEGLDQTKIISVYRSIPAQLAKENKKFQYSQISKNARSREYMGCIEWLIDAGVVTECNCLLMPELPLKGNVDTTKYKLYYPDTGLLVSALDDEAQEDLRVNKNLGVYKGALYENFVAEAFIKQGLGLFYYKKENATLEEDFFVRSQNELIPVEVKSNNDRSKSLRTLIRDERYSDIKHGIKLGDFNIGCSESIYTFPYFCAFMLKEYLKTWN</sequence>
<reference evidence="3 4" key="1">
    <citation type="submission" date="2010-02" db="EMBL/GenBank/DDBJ databases">
        <authorList>
            <person name="Weinstock G."/>
            <person name="Sodergren E."/>
            <person name="Clifton S."/>
            <person name="Fulton L."/>
            <person name="Fulton B."/>
            <person name="Courtney L."/>
            <person name="Fronick C."/>
            <person name="Harrison M."/>
            <person name="Strong C."/>
            <person name="Farmer C."/>
            <person name="Delahaunty K."/>
            <person name="Markovic C."/>
            <person name="Hall O."/>
            <person name="Minx P."/>
            <person name="Tomlinson C."/>
            <person name="Mitreva M."/>
            <person name="Nelson J."/>
            <person name="Hou S."/>
            <person name="Wollam A."/>
            <person name="Pepin K.H."/>
            <person name="Johnson M."/>
            <person name="Bhonagiri V."/>
            <person name="Zhang X."/>
            <person name="Suruliraj S."/>
            <person name="Warren W."/>
            <person name="Chinwalla A."/>
            <person name="Mardis E.R."/>
            <person name="Wilson R.K."/>
        </authorList>
    </citation>
    <scope>NUCLEOTIDE SEQUENCE [LARGE SCALE GENOMIC DNA]</scope>
    <source>
        <strain evidence="3 4">DSM 2876</strain>
    </source>
</reference>
<evidence type="ECO:0000313" key="3">
    <source>
        <dbReference type="EMBL" id="EFF68809.1"/>
    </source>
</evidence>
<dbReference type="AlphaFoldDB" id="D4RYW0"/>
<accession>D4RYW0</accession>
<dbReference type="STRING" id="45851.BHV86_05245"/>
<proteinExistence type="predicted"/>
<protein>
    <recommendedName>
        <fullName evidence="5">AAA domain-containing protein</fullName>
    </recommendedName>
</protein>
<dbReference type="Pfam" id="PF13173">
    <property type="entry name" value="AAA_14"/>
    <property type="match status" value="1"/>
</dbReference>
<dbReference type="PANTHER" id="PTHR33295:SF7">
    <property type="entry name" value="ATPASE"/>
    <property type="match status" value="1"/>
</dbReference>
<dbReference type="PANTHER" id="PTHR33295">
    <property type="entry name" value="ATPASE"/>
    <property type="match status" value="1"/>
</dbReference>
<dbReference type="Pfam" id="PF13635">
    <property type="entry name" value="DUF4143"/>
    <property type="match status" value="1"/>
</dbReference>
<dbReference type="SUPFAM" id="SSF52540">
    <property type="entry name" value="P-loop containing nucleoside triphosphate hydrolases"/>
    <property type="match status" value="1"/>
</dbReference>
<dbReference type="HOGENOM" id="CLU_047370_0_0_9"/>
<evidence type="ECO:0000259" key="1">
    <source>
        <dbReference type="Pfam" id="PF13173"/>
    </source>
</evidence>
<dbReference type="Proteomes" id="UP000006238">
    <property type="component" value="Unassembled WGS sequence"/>
</dbReference>
<evidence type="ECO:0000259" key="2">
    <source>
        <dbReference type="Pfam" id="PF13635"/>
    </source>
</evidence>
<dbReference type="RefSeq" id="WP_005602282.1">
    <property type="nucleotide sequence ID" value="NZ_GG663522.1"/>
</dbReference>
<dbReference type="InterPro" id="IPR041682">
    <property type="entry name" value="AAA_14"/>
</dbReference>